<dbReference type="AlphaFoldDB" id="A0A077ZYX1"/>
<reference evidence="1 2" key="1">
    <citation type="submission" date="2014-06" db="EMBL/GenBank/DDBJ databases">
        <authorList>
            <person name="Swart Estienne"/>
        </authorList>
    </citation>
    <scope>NUCLEOTIDE SEQUENCE [LARGE SCALE GENOMIC DNA]</scope>
    <source>
        <strain evidence="1 2">130c</strain>
    </source>
</reference>
<accession>A0A077ZYX1</accession>
<evidence type="ECO:0000313" key="2">
    <source>
        <dbReference type="Proteomes" id="UP000039865"/>
    </source>
</evidence>
<dbReference type="InParanoid" id="A0A077ZYX1"/>
<evidence type="ECO:0000313" key="1">
    <source>
        <dbReference type="EMBL" id="CDW73738.1"/>
    </source>
</evidence>
<dbReference type="Proteomes" id="UP000039865">
    <property type="component" value="Unassembled WGS sequence"/>
</dbReference>
<protein>
    <submittedName>
        <fullName evidence="1">Uncharacterized protein</fullName>
    </submittedName>
</protein>
<keyword evidence="2" id="KW-1185">Reference proteome</keyword>
<gene>
    <name evidence="1" type="primary">Contig18370.g19512</name>
    <name evidence="1" type="ORF">STYLEM_2725</name>
</gene>
<dbReference type="EMBL" id="CCKQ01002629">
    <property type="protein sequence ID" value="CDW73738.1"/>
    <property type="molecule type" value="Genomic_DNA"/>
</dbReference>
<organism evidence="1 2">
    <name type="scientific">Stylonychia lemnae</name>
    <name type="common">Ciliate</name>
    <dbReference type="NCBI Taxonomy" id="5949"/>
    <lineage>
        <taxon>Eukaryota</taxon>
        <taxon>Sar</taxon>
        <taxon>Alveolata</taxon>
        <taxon>Ciliophora</taxon>
        <taxon>Intramacronucleata</taxon>
        <taxon>Spirotrichea</taxon>
        <taxon>Stichotrichia</taxon>
        <taxon>Sporadotrichida</taxon>
        <taxon>Oxytrichidae</taxon>
        <taxon>Stylonychinae</taxon>
        <taxon>Stylonychia</taxon>
    </lineage>
</organism>
<name>A0A077ZYX1_STYLE</name>
<sequence>MNSFFSWRGINEIEIQTYKENKRIRQLQNEQKSTIREFTENLIKIHSTKGFVQCREKQQYLHFEEFMQVDKLQNNHIEKGYDVQKFYLVSFKSTSIAIVSEIARQMTVQKLNWIFELKQLFCVKTLIKPINSRQQLLIDQNWPKGVNLFLVGGQKGLYMFEIEPKKHKINLVCQALLDESVVGIEIFNEILGLFLILTKQYIKIVKIIDREFVEIASSYEPLEFIQVKKLYQKHQYLLLNSQGIILYKIKHHKTQSTLSVKRIRVILVQSLDNLQTQAKFTGILNFVKDETNLELVSKEIS</sequence>
<proteinExistence type="predicted"/>